<feature type="repeat" description="ANK" evidence="8">
    <location>
        <begin position="141"/>
        <end position="173"/>
    </location>
</feature>
<keyword evidence="9" id="KW-1133">Transmembrane helix</keyword>
<dbReference type="InterPro" id="IPR002110">
    <property type="entry name" value="Ankyrin_rpt"/>
</dbReference>
<evidence type="ECO:0000256" key="2">
    <source>
        <dbReference type="ARBA" id="ARBA00022606"/>
    </source>
</evidence>
<dbReference type="GO" id="GO:0034220">
    <property type="term" value="P:monoatomic ion transmembrane transport"/>
    <property type="evidence" value="ECO:0007669"/>
    <property type="project" value="UniProtKB-KW"/>
</dbReference>
<dbReference type="AlphaFoldDB" id="A0A226E946"/>
<feature type="transmembrane region" description="Helical" evidence="9">
    <location>
        <begin position="739"/>
        <end position="764"/>
    </location>
</feature>
<evidence type="ECO:0000256" key="3">
    <source>
        <dbReference type="ARBA" id="ARBA00022737"/>
    </source>
</evidence>
<keyword evidence="5" id="KW-0406">Ion transport</keyword>
<proteinExistence type="predicted"/>
<dbReference type="PANTHER" id="PTHR47143:SF1">
    <property type="entry name" value="ION_TRANS DOMAIN-CONTAINING PROTEIN"/>
    <property type="match status" value="1"/>
</dbReference>
<keyword evidence="6" id="KW-0325">Glycoprotein</keyword>
<reference evidence="10 11" key="1">
    <citation type="submission" date="2015-12" db="EMBL/GenBank/DDBJ databases">
        <title>The genome of Folsomia candida.</title>
        <authorList>
            <person name="Faddeeva A."/>
            <person name="Derks M.F."/>
            <person name="Anvar Y."/>
            <person name="Smit S."/>
            <person name="Van Straalen N."/>
            <person name="Roelofs D."/>
        </authorList>
    </citation>
    <scope>NUCLEOTIDE SEQUENCE [LARGE SCALE GENOMIC DNA]</scope>
    <source>
        <strain evidence="10 11">VU population</strain>
        <tissue evidence="10">Whole body</tissue>
    </source>
</reference>
<keyword evidence="3" id="KW-0677">Repeat</keyword>
<dbReference type="SUPFAM" id="SSF48403">
    <property type="entry name" value="Ankyrin repeat"/>
    <property type="match status" value="2"/>
</dbReference>
<sequence>MLPTKISPEVIPNGDQFSVELDPIRLLEKLENNFAQNVNPKILPIHDCDVEKCELKYSIHFAAQKDDYVEFENLLSSPAAKFDFEGSDCQGMTILHRLIAKHHADNVQVIKRMEEVISWFVSTFMKSSPALKTCVNKQDSDHKTALHYAASLNLHGVIELLLLWGADPSMQDGDGATPLHVVSMARAEADEKLRQKANPLTCAKQLMDAMPFKDIADNEGRTSLEVAVTMGWNPRLVQLLLDNGCSPCPEIYDKKSGPFRRPILHHAIDNCYDEDVENVDCVRNLIKAMTKEELNLKSEREPKWLGRSAIHMAAYDLSPNVLKALMERDETDVLAVDDSAEKRTTLHILANLGWNAGTGECVEVLLDKKGKIRPSFGEGAKQQFFEMKDANGETALDISIRRDSAPLSKAFIQNAPYYAPSIWMDRDLMEKIYHKVPEALLPVMEEYINFDNKNYEANDETFTAHIGPITGFNENVYEDDQFPDHFVRETDLLAIMMDSPFVKESETANMLQCPLLRVFIMEKWKLLRPMFWIGLFIKIFWIVLYLYFVIDVFWIQFPYEGKPTTSEQNLNFVQLFCAILIISMTSLLSTGRIVVSILSIGIKKALDFYVVIHLVFSVFTCTVIILVCVNGVQEWSYVATAINIIFASFLGMWELRNVPVIGIYADVFFTATKNLIRLMIAFTPLFVGFTIAISLMLRGDKNFPELHWNFVKMLVMMLGEINFNDLFYGSDPQSPFRTFSILMMALFVVTVPIVMFNLLLGFTISDVQALESESENKVLLSQLEEIILLERLVLSRGAQKLLPQRLLWKAMLATRKWTTESEYFGQKLEIETPMEQLPSNLKIKILHVANIRKSKKENN</sequence>
<protein>
    <submittedName>
        <fullName evidence="10">Transient receptor potential channel pyrexia</fullName>
    </submittedName>
</protein>
<dbReference type="InterPro" id="IPR052076">
    <property type="entry name" value="TRP_cation_channel"/>
</dbReference>
<evidence type="ECO:0000256" key="5">
    <source>
        <dbReference type="ARBA" id="ARBA00023065"/>
    </source>
</evidence>
<dbReference type="GO" id="GO:1902495">
    <property type="term" value="C:transmembrane transporter complex"/>
    <property type="evidence" value="ECO:0007669"/>
    <property type="project" value="TreeGrafter"/>
</dbReference>
<comment type="caution">
    <text evidence="10">The sequence shown here is derived from an EMBL/GenBank/DDBJ whole genome shotgun (WGS) entry which is preliminary data.</text>
</comment>
<evidence type="ECO:0000256" key="1">
    <source>
        <dbReference type="ARBA" id="ARBA00022448"/>
    </source>
</evidence>
<dbReference type="GO" id="GO:0022857">
    <property type="term" value="F:transmembrane transporter activity"/>
    <property type="evidence" value="ECO:0007669"/>
    <property type="project" value="TreeGrafter"/>
</dbReference>
<dbReference type="PROSITE" id="PS50297">
    <property type="entry name" value="ANK_REP_REGION"/>
    <property type="match status" value="1"/>
</dbReference>
<gene>
    <name evidence="10" type="ORF">Fcan01_10133</name>
</gene>
<feature type="transmembrane region" description="Helical" evidence="9">
    <location>
        <begin position="530"/>
        <end position="550"/>
    </location>
</feature>
<feature type="transmembrane region" description="Helical" evidence="9">
    <location>
        <begin position="675"/>
        <end position="697"/>
    </location>
</feature>
<dbReference type="PANTHER" id="PTHR47143">
    <property type="entry name" value="TRANSIENT RECEPTOR POTENTIAL CATION CHANNEL PROTEIN PAINLESS"/>
    <property type="match status" value="1"/>
</dbReference>
<dbReference type="PROSITE" id="PS50088">
    <property type="entry name" value="ANK_REPEAT"/>
    <property type="match status" value="1"/>
</dbReference>
<evidence type="ECO:0000313" key="11">
    <source>
        <dbReference type="Proteomes" id="UP000198287"/>
    </source>
</evidence>
<organism evidence="10 11">
    <name type="scientific">Folsomia candida</name>
    <name type="common">Springtail</name>
    <dbReference type="NCBI Taxonomy" id="158441"/>
    <lineage>
        <taxon>Eukaryota</taxon>
        <taxon>Metazoa</taxon>
        <taxon>Ecdysozoa</taxon>
        <taxon>Arthropoda</taxon>
        <taxon>Hexapoda</taxon>
        <taxon>Collembola</taxon>
        <taxon>Entomobryomorpha</taxon>
        <taxon>Isotomoidea</taxon>
        <taxon>Isotomidae</taxon>
        <taxon>Proisotominae</taxon>
        <taxon>Folsomia</taxon>
    </lineage>
</organism>
<name>A0A226E946_FOLCA</name>
<keyword evidence="9" id="KW-0812">Transmembrane</keyword>
<evidence type="ECO:0000313" key="10">
    <source>
        <dbReference type="EMBL" id="OXA53557.1"/>
    </source>
</evidence>
<evidence type="ECO:0000256" key="9">
    <source>
        <dbReference type="SAM" id="Phobius"/>
    </source>
</evidence>
<keyword evidence="10" id="KW-0675">Receptor</keyword>
<keyword evidence="4 8" id="KW-0040">ANK repeat</keyword>
<dbReference type="Proteomes" id="UP000198287">
    <property type="component" value="Unassembled WGS sequence"/>
</dbReference>
<keyword evidence="7" id="KW-0407">Ion channel</keyword>
<feature type="transmembrane region" description="Helical" evidence="9">
    <location>
        <begin position="570"/>
        <end position="594"/>
    </location>
</feature>
<dbReference type="EMBL" id="LNIX01000005">
    <property type="protein sequence ID" value="OXA53557.1"/>
    <property type="molecule type" value="Genomic_DNA"/>
</dbReference>
<dbReference type="SMART" id="SM00248">
    <property type="entry name" value="ANK"/>
    <property type="match status" value="8"/>
</dbReference>
<keyword evidence="2" id="KW-0716">Sensory transduction</keyword>
<dbReference type="Pfam" id="PF12796">
    <property type="entry name" value="Ank_2"/>
    <property type="match status" value="1"/>
</dbReference>
<dbReference type="STRING" id="158441.A0A226E946"/>
<feature type="transmembrane region" description="Helical" evidence="9">
    <location>
        <begin position="709"/>
        <end position="727"/>
    </location>
</feature>
<accession>A0A226E946</accession>
<evidence type="ECO:0000256" key="4">
    <source>
        <dbReference type="ARBA" id="ARBA00023043"/>
    </source>
</evidence>
<feature type="transmembrane region" description="Helical" evidence="9">
    <location>
        <begin position="606"/>
        <end position="629"/>
    </location>
</feature>
<evidence type="ECO:0000256" key="6">
    <source>
        <dbReference type="ARBA" id="ARBA00023180"/>
    </source>
</evidence>
<dbReference type="InterPro" id="IPR036770">
    <property type="entry name" value="Ankyrin_rpt-contain_sf"/>
</dbReference>
<feature type="transmembrane region" description="Helical" evidence="9">
    <location>
        <begin position="635"/>
        <end position="655"/>
    </location>
</feature>
<keyword evidence="1" id="KW-0813">Transport</keyword>
<evidence type="ECO:0000256" key="8">
    <source>
        <dbReference type="PROSITE-ProRule" id="PRU00023"/>
    </source>
</evidence>
<dbReference type="Gene3D" id="1.25.40.20">
    <property type="entry name" value="Ankyrin repeat-containing domain"/>
    <property type="match status" value="1"/>
</dbReference>
<dbReference type="OrthoDB" id="7464126at2759"/>
<evidence type="ECO:0000256" key="7">
    <source>
        <dbReference type="ARBA" id="ARBA00023303"/>
    </source>
</evidence>
<keyword evidence="9" id="KW-0472">Membrane</keyword>
<keyword evidence="11" id="KW-1185">Reference proteome</keyword>